<name>A0A0F9VY10_9ZZZZ</name>
<proteinExistence type="predicted"/>
<dbReference type="AlphaFoldDB" id="A0A0F9VY10"/>
<evidence type="ECO:0000313" key="1">
    <source>
        <dbReference type="EMBL" id="KKN78306.1"/>
    </source>
</evidence>
<protein>
    <submittedName>
        <fullName evidence="1">Uncharacterized protein</fullName>
    </submittedName>
</protein>
<organism evidence="1">
    <name type="scientific">marine sediment metagenome</name>
    <dbReference type="NCBI Taxonomy" id="412755"/>
    <lineage>
        <taxon>unclassified sequences</taxon>
        <taxon>metagenomes</taxon>
        <taxon>ecological metagenomes</taxon>
    </lineage>
</organism>
<accession>A0A0F9VY10</accession>
<gene>
    <name evidence="1" type="ORF">LCGC14_0351650</name>
</gene>
<dbReference type="EMBL" id="LAZR01000265">
    <property type="protein sequence ID" value="KKN78306.1"/>
    <property type="molecule type" value="Genomic_DNA"/>
</dbReference>
<reference evidence="1" key="1">
    <citation type="journal article" date="2015" name="Nature">
        <title>Complex archaea that bridge the gap between prokaryotes and eukaryotes.</title>
        <authorList>
            <person name="Spang A."/>
            <person name="Saw J.H."/>
            <person name="Jorgensen S.L."/>
            <person name="Zaremba-Niedzwiedzka K."/>
            <person name="Martijn J."/>
            <person name="Lind A.E."/>
            <person name="van Eijk R."/>
            <person name="Schleper C."/>
            <person name="Guy L."/>
            <person name="Ettema T.J."/>
        </authorList>
    </citation>
    <scope>NUCLEOTIDE SEQUENCE</scope>
</reference>
<comment type="caution">
    <text evidence="1">The sequence shown here is derived from an EMBL/GenBank/DDBJ whole genome shotgun (WGS) entry which is preliminary data.</text>
</comment>
<sequence length="125" mass="14389">MKAKKVRLTTWDRPNHQVKDLVTGKVSKLTFGEFVQGLCDDLDKKQVKYVIEPDDKDRIALFAWNKEPADQVRIKSVKAIRDTCPNCGVAGEYEYVGVYSELKECKACKGYKWADEIERSIDKEE</sequence>